<feature type="transmembrane region" description="Helical" evidence="8">
    <location>
        <begin position="197"/>
        <end position="223"/>
    </location>
</feature>
<keyword evidence="5 8" id="KW-0472">Membrane</keyword>
<evidence type="ECO:0000256" key="3">
    <source>
        <dbReference type="ARBA" id="ARBA00022989"/>
    </source>
</evidence>
<protein>
    <submittedName>
        <fullName evidence="10">C-C chemokine receptor type 1</fullName>
    </submittedName>
</protein>
<feature type="transmembrane region" description="Helical" evidence="8">
    <location>
        <begin position="290"/>
        <end position="313"/>
    </location>
</feature>
<dbReference type="Proteomes" id="UP001233172">
    <property type="component" value="Unassembled WGS sequence"/>
</dbReference>
<proteinExistence type="predicted"/>
<dbReference type="PANTHER" id="PTHR24243:SF208">
    <property type="entry name" value="PYROKININ-1 RECEPTOR"/>
    <property type="match status" value="1"/>
</dbReference>
<evidence type="ECO:0000259" key="9">
    <source>
        <dbReference type="PROSITE" id="PS50262"/>
    </source>
</evidence>
<dbReference type="GO" id="GO:0005886">
    <property type="term" value="C:plasma membrane"/>
    <property type="evidence" value="ECO:0007669"/>
    <property type="project" value="TreeGrafter"/>
</dbReference>
<dbReference type="SUPFAM" id="SSF81321">
    <property type="entry name" value="Family A G protein-coupled receptor-like"/>
    <property type="match status" value="1"/>
</dbReference>
<feature type="transmembrane region" description="Helical" evidence="8">
    <location>
        <begin position="244"/>
        <end position="262"/>
    </location>
</feature>
<feature type="transmembrane region" description="Helical" evidence="8">
    <location>
        <begin position="112"/>
        <end position="137"/>
    </location>
</feature>
<evidence type="ECO:0000256" key="4">
    <source>
        <dbReference type="ARBA" id="ARBA00023040"/>
    </source>
</evidence>
<comment type="caution">
    <text evidence="10">The sequence shown here is derived from an EMBL/GenBank/DDBJ whole genome shotgun (WGS) entry which is preliminary data.</text>
</comment>
<dbReference type="AlphaFoldDB" id="A0AAD8AUT6"/>
<feature type="domain" description="G-protein coupled receptors family 1 profile" evidence="9">
    <location>
        <begin position="49"/>
        <end position="310"/>
    </location>
</feature>
<sequence>MQLPLNSYSENEVELNSSNAKRDANTFLEAEHVILQIYPPFLLILGITGNMITILILRSKSLRHNFVAMYLTYLAFINILNLAIGTTRLWIIGLIDSDIRNFSVHTCKIHFILTYALHTTSNWLMAAVTSCKLLYVQDPSRATRICSKTFVHALAISIIICVTAFELYLSQHHYIAIKATHSESGRLLSCDLSRDNIYHILQITIFFIVPGSLIVLMNIGILIKVGSYRRFDHLKSPVVVKKERMVQILAGILFACDIQILLNELPYAMQHLFGPKMFEDTAAGRYKFNFFYHVSAMMLYTNCSINFVIYCFFGDHFREELRRIFRPCLSLLCVPRSRWVESTVDEDGMSDDYHHVHGLAPRRVKVASKINSDDFRSKLSLLNLFDSAHTEARRERSQATVVEKLNTPTRVQDSAV</sequence>
<evidence type="ECO:0000256" key="7">
    <source>
        <dbReference type="ARBA" id="ARBA00023224"/>
    </source>
</evidence>
<keyword evidence="7" id="KW-0807">Transducer</keyword>
<keyword evidence="3 8" id="KW-1133">Transmembrane helix</keyword>
<keyword evidence="4" id="KW-0297">G-protein coupled receptor</keyword>
<dbReference type="EMBL" id="JASAOG010000246">
    <property type="protein sequence ID" value="KAK0042247.1"/>
    <property type="molecule type" value="Genomic_DNA"/>
</dbReference>
<evidence type="ECO:0000256" key="2">
    <source>
        <dbReference type="ARBA" id="ARBA00022692"/>
    </source>
</evidence>
<dbReference type="PRINTS" id="PR00237">
    <property type="entry name" value="GPCRRHODOPSN"/>
</dbReference>
<dbReference type="InterPro" id="IPR017452">
    <property type="entry name" value="GPCR_Rhodpsn_7TM"/>
</dbReference>
<evidence type="ECO:0000256" key="8">
    <source>
        <dbReference type="SAM" id="Phobius"/>
    </source>
</evidence>
<accession>A0AAD8AUT6</accession>
<evidence type="ECO:0000313" key="10">
    <source>
        <dbReference type="EMBL" id="KAK0042247.1"/>
    </source>
</evidence>
<feature type="transmembrane region" description="Helical" evidence="8">
    <location>
        <begin position="69"/>
        <end position="92"/>
    </location>
</feature>
<reference evidence="10" key="1">
    <citation type="journal article" date="2023" name="PLoS Negl. Trop. Dis.">
        <title>A genome sequence for Biomphalaria pfeifferi, the major vector snail for the human-infecting parasite Schistosoma mansoni.</title>
        <authorList>
            <person name="Bu L."/>
            <person name="Lu L."/>
            <person name="Laidemitt M.R."/>
            <person name="Zhang S.M."/>
            <person name="Mutuku M."/>
            <person name="Mkoji G."/>
            <person name="Steinauer M."/>
            <person name="Loker E.S."/>
        </authorList>
    </citation>
    <scope>NUCLEOTIDE SEQUENCE</scope>
    <source>
        <strain evidence="10">KasaAsao</strain>
    </source>
</reference>
<evidence type="ECO:0000256" key="6">
    <source>
        <dbReference type="ARBA" id="ARBA00023170"/>
    </source>
</evidence>
<feature type="transmembrane region" description="Helical" evidence="8">
    <location>
        <begin position="37"/>
        <end position="57"/>
    </location>
</feature>
<dbReference type="PROSITE" id="PS50262">
    <property type="entry name" value="G_PROTEIN_RECEP_F1_2"/>
    <property type="match status" value="1"/>
</dbReference>
<dbReference type="Pfam" id="PF00001">
    <property type="entry name" value="7tm_1"/>
    <property type="match status" value="1"/>
</dbReference>
<dbReference type="PANTHER" id="PTHR24243">
    <property type="entry name" value="G-PROTEIN COUPLED RECEPTOR"/>
    <property type="match status" value="1"/>
</dbReference>
<dbReference type="InterPro" id="IPR000276">
    <property type="entry name" value="GPCR_Rhodpsn"/>
</dbReference>
<keyword evidence="6 10" id="KW-0675">Receptor</keyword>
<name>A0AAD8AUT6_BIOPF</name>
<evidence type="ECO:0000313" key="11">
    <source>
        <dbReference type="Proteomes" id="UP001233172"/>
    </source>
</evidence>
<dbReference type="Gene3D" id="1.20.1070.10">
    <property type="entry name" value="Rhodopsin 7-helix transmembrane proteins"/>
    <property type="match status" value="1"/>
</dbReference>
<reference evidence="10" key="2">
    <citation type="submission" date="2023-04" db="EMBL/GenBank/DDBJ databases">
        <authorList>
            <person name="Bu L."/>
            <person name="Lu L."/>
            <person name="Laidemitt M.R."/>
            <person name="Zhang S.M."/>
            <person name="Mutuku M."/>
            <person name="Mkoji G."/>
            <person name="Steinauer M."/>
            <person name="Loker E.S."/>
        </authorList>
    </citation>
    <scope>NUCLEOTIDE SEQUENCE</scope>
    <source>
        <strain evidence="10">KasaAsao</strain>
        <tissue evidence="10">Whole Snail</tissue>
    </source>
</reference>
<dbReference type="GO" id="GO:0004930">
    <property type="term" value="F:G protein-coupled receptor activity"/>
    <property type="evidence" value="ECO:0007669"/>
    <property type="project" value="UniProtKB-KW"/>
</dbReference>
<keyword evidence="11" id="KW-1185">Reference proteome</keyword>
<gene>
    <name evidence="10" type="ORF">Bpfe_028302</name>
</gene>
<evidence type="ECO:0000256" key="1">
    <source>
        <dbReference type="ARBA" id="ARBA00004141"/>
    </source>
</evidence>
<organism evidence="10 11">
    <name type="scientific">Biomphalaria pfeifferi</name>
    <name type="common">Bloodfluke planorb</name>
    <name type="synonym">Freshwater snail</name>
    <dbReference type="NCBI Taxonomy" id="112525"/>
    <lineage>
        <taxon>Eukaryota</taxon>
        <taxon>Metazoa</taxon>
        <taxon>Spiralia</taxon>
        <taxon>Lophotrochozoa</taxon>
        <taxon>Mollusca</taxon>
        <taxon>Gastropoda</taxon>
        <taxon>Heterobranchia</taxon>
        <taxon>Euthyneura</taxon>
        <taxon>Panpulmonata</taxon>
        <taxon>Hygrophila</taxon>
        <taxon>Lymnaeoidea</taxon>
        <taxon>Planorbidae</taxon>
        <taxon>Biomphalaria</taxon>
    </lineage>
</organism>
<feature type="transmembrane region" description="Helical" evidence="8">
    <location>
        <begin position="149"/>
        <end position="169"/>
    </location>
</feature>
<evidence type="ECO:0000256" key="5">
    <source>
        <dbReference type="ARBA" id="ARBA00023136"/>
    </source>
</evidence>
<comment type="subcellular location">
    <subcellularLocation>
        <location evidence="1">Membrane</location>
        <topology evidence="1">Multi-pass membrane protein</topology>
    </subcellularLocation>
</comment>
<keyword evidence="2 8" id="KW-0812">Transmembrane</keyword>